<dbReference type="AlphaFoldDB" id="A0AA38RSL9"/>
<name>A0AA38RSL9_9PEZI</name>
<comment type="caution">
    <text evidence="2">The sequence shown here is derived from an EMBL/GenBank/DDBJ whole genome shotgun (WGS) entry which is preliminary data.</text>
</comment>
<gene>
    <name evidence="2" type="ORF">NKR23_g7815</name>
</gene>
<keyword evidence="3" id="KW-1185">Reference proteome</keyword>
<protein>
    <submittedName>
        <fullName evidence="2">Uncharacterized protein</fullName>
    </submittedName>
</protein>
<accession>A0AA38RSL9</accession>
<feature type="region of interest" description="Disordered" evidence="1">
    <location>
        <begin position="29"/>
        <end position="61"/>
    </location>
</feature>
<evidence type="ECO:0000256" key="1">
    <source>
        <dbReference type="SAM" id="MobiDB-lite"/>
    </source>
</evidence>
<evidence type="ECO:0000313" key="3">
    <source>
        <dbReference type="Proteomes" id="UP001174694"/>
    </source>
</evidence>
<proteinExistence type="predicted"/>
<evidence type="ECO:0000313" key="2">
    <source>
        <dbReference type="EMBL" id="KAJ9141650.1"/>
    </source>
</evidence>
<dbReference type="Proteomes" id="UP001174694">
    <property type="component" value="Unassembled WGS sequence"/>
</dbReference>
<reference evidence="2" key="1">
    <citation type="submission" date="2022-07" db="EMBL/GenBank/DDBJ databases">
        <title>Fungi with potential for degradation of polypropylene.</title>
        <authorList>
            <person name="Gostincar C."/>
        </authorList>
    </citation>
    <scope>NUCLEOTIDE SEQUENCE</scope>
    <source>
        <strain evidence="2">EXF-13308</strain>
    </source>
</reference>
<dbReference type="EMBL" id="JANBVO010000025">
    <property type="protein sequence ID" value="KAJ9141650.1"/>
    <property type="molecule type" value="Genomic_DNA"/>
</dbReference>
<sequence length="154" mass="17365">MLLGLLVEASRSIEAAPLFSLEIHRHDNRGIQRGPQVPSFKTPGGPIGEEPCEGRKTTRSRHSCYELQPQGHEAIEEAKEQQIRTPHLSEGRTAPKTLPASVAFSPVRELSSRQLLHVSRFDLKVFGTCHHRDFALCLLWLISEARHRMKTDGR</sequence>
<organism evidence="2 3">
    <name type="scientific">Pleurostoma richardsiae</name>
    <dbReference type="NCBI Taxonomy" id="41990"/>
    <lineage>
        <taxon>Eukaryota</taxon>
        <taxon>Fungi</taxon>
        <taxon>Dikarya</taxon>
        <taxon>Ascomycota</taxon>
        <taxon>Pezizomycotina</taxon>
        <taxon>Sordariomycetes</taxon>
        <taxon>Sordariomycetidae</taxon>
        <taxon>Calosphaeriales</taxon>
        <taxon>Pleurostomataceae</taxon>
        <taxon>Pleurostoma</taxon>
    </lineage>
</organism>